<feature type="compositionally biased region" description="Low complexity" evidence="1">
    <location>
        <begin position="311"/>
        <end position="337"/>
    </location>
</feature>
<sequence length="349" mass="38074">MVERLQWYCRFVTLLSLGEAIWSPPFYEYTVTIAARIMSVIVWAVHGVSHAAATAFAWLTRIYGAIDCCWCDLAAFWSAAWRLMTRPSPLTKKNKAATKGKKATITIPPPPASPTPLLKGAELIMVLVALAVLCVGAACCWVAPSPLLVVVLGVFVIWWPHMPPDDSADFHEAMEDFSAFEDARELDIQIATPEYAPPPAPHHRALAQKEVEKVSRTRLLPRSTMGIVSPDRSKTRPTADIPTAARVAAKVMEVRRECSKLGWRPVKGLPQPKKMPPQPPALRPTGLVPRHLWVYKTPERRRPGTTIRPTAAPAPAVAAAAAPAPAPAKAQQQAPPVVSMPTATGRQLN</sequence>
<feature type="compositionally biased region" description="Pro residues" evidence="1">
    <location>
        <begin position="273"/>
        <end position="282"/>
    </location>
</feature>
<organism evidence="3 4">
    <name type="scientific">Vitrella brassicaformis (strain CCMP3155)</name>
    <dbReference type="NCBI Taxonomy" id="1169540"/>
    <lineage>
        <taxon>Eukaryota</taxon>
        <taxon>Sar</taxon>
        <taxon>Alveolata</taxon>
        <taxon>Colpodellida</taxon>
        <taxon>Vitrellaceae</taxon>
        <taxon>Vitrella</taxon>
    </lineage>
</organism>
<feature type="region of interest" description="Disordered" evidence="1">
    <location>
        <begin position="298"/>
        <end position="349"/>
    </location>
</feature>
<gene>
    <name evidence="3" type="ORF">Vbra_8523</name>
</gene>
<evidence type="ECO:0000256" key="1">
    <source>
        <dbReference type="SAM" id="MobiDB-lite"/>
    </source>
</evidence>
<feature type="transmembrane region" description="Helical" evidence="2">
    <location>
        <begin position="126"/>
        <end position="159"/>
    </location>
</feature>
<protein>
    <submittedName>
        <fullName evidence="3">Uncharacterized protein</fullName>
    </submittedName>
</protein>
<dbReference type="InParanoid" id="A0A0G4EY84"/>
<feature type="transmembrane region" description="Helical" evidence="2">
    <location>
        <begin position="33"/>
        <end position="59"/>
    </location>
</feature>
<dbReference type="EMBL" id="CDMY01000347">
    <property type="protein sequence ID" value="CEM04090.1"/>
    <property type="molecule type" value="Genomic_DNA"/>
</dbReference>
<name>A0A0G4EY84_VITBC</name>
<reference evidence="3 4" key="1">
    <citation type="submission" date="2014-11" db="EMBL/GenBank/DDBJ databases">
        <authorList>
            <person name="Zhu J."/>
            <person name="Qi W."/>
            <person name="Song R."/>
        </authorList>
    </citation>
    <scope>NUCLEOTIDE SEQUENCE [LARGE SCALE GENOMIC DNA]</scope>
</reference>
<dbReference type="Proteomes" id="UP000041254">
    <property type="component" value="Unassembled WGS sequence"/>
</dbReference>
<dbReference type="VEuPathDB" id="CryptoDB:Vbra_8523"/>
<evidence type="ECO:0000313" key="3">
    <source>
        <dbReference type="EMBL" id="CEM04090.1"/>
    </source>
</evidence>
<keyword evidence="2" id="KW-0472">Membrane</keyword>
<keyword evidence="2" id="KW-0812">Transmembrane</keyword>
<keyword evidence="2" id="KW-1133">Transmembrane helix</keyword>
<accession>A0A0G4EY84</accession>
<evidence type="ECO:0000313" key="4">
    <source>
        <dbReference type="Proteomes" id="UP000041254"/>
    </source>
</evidence>
<evidence type="ECO:0000256" key="2">
    <source>
        <dbReference type="SAM" id="Phobius"/>
    </source>
</evidence>
<keyword evidence="4" id="KW-1185">Reference proteome</keyword>
<dbReference type="AlphaFoldDB" id="A0A0G4EY84"/>
<proteinExistence type="predicted"/>
<feature type="region of interest" description="Disordered" evidence="1">
    <location>
        <begin position="264"/>
        <end position="285"/>
    </location>
</feature>
<feature type="transmembrane region" description="Helical" evidence="2">
    <location>
        <begin position="7"/>
        <end position="27"/>
    </location>
</feature>